<keyword evidence="3" id="KW-1185">Reference proteome</keyword>
<evidence type="ECO:0000313" key="2">
    <source>
        <dbReference type="EMBL" id="MPC36979.1"/>
    </source>
</evidence>
<evidence type="ECO:0000256" key="1">
    <source>
        <dbReference type="SAM" id="MobiDB-lite"/>
    </source>
</evidence>
<gene>
    <name evidence="2" type="ORF">E2C01_030450</name>
</gene>
<accession>A0A5B7EVC7</accession>
<reference evidence="2 3" key="1">
    <citation type="submission" date="2019-05" db="EMBL/GenBank/DDBJ databases">
        <title>Another draft genome of Portunus trituberculatus and its Hox gene families provides insights of decapod evolution.</title>
        <authorList>
            <person name="Jeong J.-H."/>
            <person name="Song I."/>
            <person name="Kim S."/>
            <person name="Choi T."/>
            <person name="Kim D."/>
            <person name="Ryu S."/>
            <person name="Kim W."/>
        </authorList>
    </citation>
    <scope>NUCLEOTIDE SEQUENCE [LARGE SCALE GENOMIC DNA]</scope>
    <source>
        <tissue evidence="2">Muscle</tissue>
    </source>
</reference>
<comment type="caution">
    <text evidence="2">The sequence shown here is derived from an EMBL/GenBank/DDBJ whole genome shotgun (WGS) entry which is preliminary data.</text>
</comment>
<dbReference type="Proteomes" id="UP000324222">
    <property type="component" value="Unassembled WGS sequence"/>
</dbReference>
<name>A0A5B7EVC7_PORTR</name>
<dbReference type="EMBL" id="VSRR010003650">
    <property type="protein sequence ID" value="MPC36979.1"/>
    <property type="molecule type" value="Genomic_DNA"/>
</dbReference>
<sequence length="71" mass="7599">MCSTVSPTTPCPPSSPEVLGRTLSLLLRFRKEEEGKRMSSHGWRAARGPAGQHVGQDVSCLNDADGSANLF</sequence>
<protein>
    <submittedName>
        <fullName evidence="2">Uncharacterized protein</fullName>
    </submittedName>
</protein>
<dbReference type="AlphaFoldDB" id="A0A5B7EVC7"/>
<organism evidence="2 3">
    <name type="scientific">Portunus trituberculatus</name>
    <name type="common">Swimming crab</name>
    <name type="synonym">Neptunus trituberculatus</name>
    <dbReference type="NCBI Taxonomy" id="210409"/>
    <lineage>
        <taxon>Eukaryota</taxon>
        <taxon>Metazoa</taxon>
        <taxon>Ecdysozoa</taxon>
        <taxon>Arthropoda</taxon>
        <taxon>Crustacea</taxon>
        <taxon>Multicrustacea</taxon>
        <taxon>Malacostraca</taxon>
        <taxon>Eumalacostraca</taxon>
        <taxon>Eucarida</taxon>
        <taxon>Decapoda</taxon>
        <taxon>Pleocyemata</taxon>
        <taxon>Brachyura</taxon>
        <taxon>Eubrachyura</taxon>
        <taxon>Portunoidea</taxon>
        <taxon>Portunidae</taxon>
        <taxon>Portuninae</taxon>
        <taxon>Portunus</taxon>
    </lineage>
</organism>
<evidence type="ECO:0000313" key="3">
    <source>
        <dbReference type="Proteomes" id="UP000324222"/>
    </source>
</evidence>
<feature type="region of interest" description="Disordered" evidence="1">
    <location>
        <begin position="36"/>
        <end position="58"/>
    </location>
</feature>
<proteinExistence type="predicted"/>